<keyword evidence="1" id="KW-0560">Oxidoreductase</keyword>
<dbReference type="PANTHER" id="PTHR13847:SF281">
    <property type="entry name" value="FAD DEPENDENT OXIDOREDUCTASE DOMAIN-CONTAINING PROTEIN"/>
    <property type="match status" value="1"/>
</dbReference>
<evidence type="ECO:0000259" key="2">
    <source>
        <dbReference type="Pfam" id="PF01266"/>
    </source>
</evidence>
<dbReference type="InterPro" id="IPR006076">
    <property type="entry name" value="FAD-dep_OxRdtase"/>
</dbReference>
<comment type="caution">
    <text evidence="3">The sequence shown here is derived from an EMBL/GenBank/DDBJ whole genome shotgun (WGS) entry which is preliminary data.</text>
</comment>
<dbReference type="Gene3D" id="3.50.50.60">
    <property type="entry name" value="FAD/NAD(P)-binding domain"/>
    <property type="match status" value="1"/>
</dbReference>
<dbReference type="InterPro" id="IPR036188">
    <property type="entry name" value="FAD/NAD-bd_sf"/>
</dbReference>
<dbReference type="EMBL" id="SZPQ01000009">
    <property type="protein sequence ID" value="TKI06997.1"/>
    <property type="molecule type" value="Genomic_DNA"/>
</dbReference>
<gene>
    <name evidence="3" type="ORF">FCN80_08620</name>
</gene>
<reference evidence="3 4" key="1">
    <citation type="submission" date="2019-04" db="EMBL/GenBank/DDBJ databases">
        <authorList>
            <person name="Li M."/>
            <person name="Gao C."/>
        </authorList>
    </citation>
    <scope>NUCLEOTIDE SEQUENCE [LARGE SCALE GENOMIC DNA]</scope>
    <source>
        <strain evidence="3 4">BGMRC 2031</strain>
    </source>
</reference>
<dbReference type="Pfam" id="PF01266">
    <property type="entry name" value="DAO"/>
    <property type="match status" value="1"/>
</dbReference>
<dbReference type="SUPFAM" id="SSF51905">
    <property type="entry name" value="FAD/NAD(P)-binding domain"/>
    <property type="match status" value="1"/>
</dbReference>
<organism evidence="3 4">
    <name type="scientific">Martelella alba</name>
    <dbReference type="NCBI Taxonomy" id="2590451"/>
    <lineage>
        <taxon>Bacteria</taxon>
        <taxon>Pseudomonadati</taxon>
        <taxon>Pseudomonadota</taxon>
        <taxon>Alphaproteobacteria</taxon>
        <taxon>Hyphomicrobiales</taxon>
        <taxon>Aurantimonadaceae</taxon>
        <taxon>Martelella</taxon>
    </lineage>
</organism>
<sequence>MDKRLDGKIDDVYWAIVSQEKISLPARTDKDDYDLVIVGAGYCGLSTALHAAKKGLSVLVLDESSVGSGASGRNGGAVVPTFPGALTVEDVKNTLGAVKGEKYAQLVNTAPDYLFEQITRYGIQCHPKQNGFIQPGHSEKSLYKIQKVYQSWQKRGVDIHWLSGDEVKENTGAHGYLGGWYQKSGGTVEPYALAQGLARAALDAGADILENHRVASIAKVGGGYQIASSKRVFKGKKVLIATNAYTQNLLRPLGKSVIPVRLYHTMTRPLTEQERRVVLPKGITFTDLRKSGGFGRLDSFGRLQSGGAVFTPTGKEYGMAHARLRMQELFPSLAGIELEYYWEGYCAITEEWVPSLQIHDVDFYSFIGFSTRGVALSFSVGRILAELISGELSHEDSPLFVCKNKILPLHAIKEYLGGWVFPFYKARDRLKLT</sequence>
<evidence type="ECO:0000256" key="1">
    <source>
        <dbReference type="ARBA" id="ARBA00023002"/>
    </source>
</evidence>
<evidence type="ECO:0000313" key="3">
    <source>
        <dbReference type="EMBL" id="TKI06997.1"/>
    </source>
</evidence>
<accession>A0ABY2SMV0</accession>
<name>A0ABY2SMV0_9HYPH</name>
<dbReference type="PANTHER" id="PTHR13847">
    <property type="entry name" value="SARCOSINE DEHYDROGENASE-RELATED"/>
    <property type="match status" value="1"/>
</dbReference>
<evidence type="ECO:0000313" key="4">
    <source>
        <dbReference type="Proteomes" id="UP000305202"/>
    </source>
</evidence>
<proteinExistence type="predicted"/>
<dbReference type="RefSeq" id="WP_136989746.1">
    <property type="nucleotide sequence ID" value="NZ_SZPQ01000009.1"/>
</dbReference>
<protein>
    <submittedName>
        <fullName evidence="3">FAD-binding oxidoreductase</fullName>
    </submittedName>
</protein>
<dbReference type="Proteomes" id="UP000305202">
    <property type="component" value="Unassembled WGS sequence"/>
</dbReference>
<dbReference type="Gene3D" id="3.30.9.10">
    <property type="entry name" value="D-Amino Acid Oxidase, subunit A, domain 2"/>
    <property type="match status" value="1"/>
</dbReference>
<keyword evidence="4" id="KW-1185">Reference proteome</keyword>
<feature type="domain" description="FAD dependent oxidoreductase" evidence="2">
    <location>
        <begin position="34"/>
        <end position="387"/>
    </location>
</feature>